<protein>
    <submittedName>
        <fullName evidence="1">Uncharacterized protein</fullName>
    </submittedName>
</protein>
<organism evidence="1 2">
    <name type="scientific">Diphasiastrum complanatum</name>
    <name type="common">Issler's clubmoss</name>
    <name type="synonym">Lycopodium complanatum</name>
    <dbReference type="NCBI Taxonomy" id="34168"/>
    <lineage>
        <taxon>Eukaryota</taxon>
        <taxon>Viridiplantae</taxon>
        <taxon>Streptophyta</taxon>
        <taxon>Embryophyta</taxon>
        <taxon>Tracheophyta</taxon>
        <taxon>Lycopodiopsida</taxon>
        <taxon>Lycopodiales</taxon>
        <taxon>Lycopodiaceae</taxon>
        <taxon>Lycopodioideae</taxon>
        <taxon>Diphasiastrum</taxon>
    </lineage>
</organism>
<comment type="caution">
    <text evidence="1">The sequence shown here is derived from an EMBL/GenBank/DDBJ whole genome shotgun (WGS) entry which is preliminary data.</text>
</comment>
<accession>A0ACC2B0C8</accession>
<evidence type="ECO:0000313" key="1">
    <source>
        <dbReference type="EMBL" id="KAJ7523205.1"/>
    </source>
</evidence>
<proteinExistence type="predicted"/>
<keyword evidence="2" id="KW-1185">Reference proteome</keyword>
<dbReference type="Proteomes" id="UP001162992">
    <property type="component" value="Chromosome 18"/>
</dbReference>
<sequence length="122" mass="13699">MGSKSVNRSPTVGRAPRIPLNSIHNNRISQQIIHCILLCIYLLLAWHGMTMQHLVVASSCAKVMLCHMDVCIKVWYFLFDFMFLFLSACFGWLFSNSLLNSPIRISDLPCSSLADSGFRSGS</sequence>
<evidence type="ECO:0000313" key="2">
    <source>
        <dbReference type="Proteomes" id="UP001162992"/>
    </source>
</evidence>
<reference evidence="2" key="1">
    <citation type="journal article" date="2024" name="Proc. Natl. Acad. Sci. U.S.A.">
        <title>Extraordinary preservation of gene collinearity over three hundred million years revealed in homosporous lycophytes.</title>
        <authorList>
            <person name="Li C."/>
            <person name="Wickell D."/>
            <person name="Kuo L.Y."/>
            <person name="Chen X."/>
            <person name="Nie B."/>
            <person name="Liao X."/>
            <person name="Peng D."/>
            <person name="Ji J."/>
            <person name="Jenkins J."/>
            <person name="Williams M."/>
            <person name="Shu S."/>
            <person name="Plott C."/>
            <person name="Barry K."/>
            <person name="Rajasekar S."/>
            <person name="Grimwood J."/>
            <person name="Han X."/>
            <person name="Sun S."/>
            <person name="Hou Z."/>
            <person name="He W."/>
            <person name="Dai G."/>
            <person name="Sun C."/>
            <person name="Schmutz J."/>
            <person name="Leebens-Mack J.H."/>
            <person name="Li F.W."/>
            <person name="Wang L."/>
        </authorList>
    </citation>
    <scope>NUCLEOTIDE SEQUENCE [LARGE SCALE GENOMIC DNA]</scope>
    <source>
        <strain evidence="2">cv. PW_Plant_1</strain>
    </source>
</reference>
<name>A0ACC2B0C8_DIPCM</name>
<gene>
    <name evidence="1" type="ORF">O6H91_18G041300</name>
</gene>
<dbReference type="EMBL" id="CM055109">
    <property type="protein sequence ID" value="KAJ7523205.1"/>
    <property type="molecule type" value="Genomic_DNA"/>
</dbReference>